<comment type="caution">
    <text evidence="1">The sequence shown here is derived from an EMBL/GenBank/DDBJ whole genome shotgun (WGS) entry which is preliminary data.</text>
</comment>
<gene>
    <name evidence="1" type="ORF">D2E76_21085</name>
</gene>
<dbReference type="AlphaFoldDB" id="A0ABD7HJK8"/>
<dbReference type="RefSeq" id="WP_074249840.1">
    <property type="nucleotide sequence ID" value="NZ_QXAD01000001.1"/>
</dbReference>
<sequence>MTQAVRWTRFQQENTLAGISVIREAQAGGIEYAAVDGLREVAEALIRFDEPTDAQGLARLLTGVTNASRLLLDWIEAEANNKAILLEKVRQSIPDFEEPDDYETNPAWSTWSGVLRSIEKVVKEMPVSD</sequence>
<proteinExistence type="predicted"/>
<accession>A0ABD7HJK8</accession>
<dbReference type="Proteomes" id="UP000284557">
    <property type="component" value="Unassembled WGS sequence"/>
</dbReference>
<evidence type="ECO:0000313" key="2">
    <source>
        <dbReference type="Proteomes" id="UP000284557"/>
    </source>
</evidence>
<evidence type="ECO:0000313" key="1">
    <source>
        <dbReference type="EMBL" id="RIT33887.1"/>
    </source>
</evidence>
<dbReference type="EMBL" id="QXBN01000018">
    <property type="protein sequence ID" value="RIT33887.1"/>
    <property type="molecule type" value="Genomic_DNA"/>
</dbReference>
<reference evidence="1 2" key="1">
    <citation type="submission" date="2018-08" db="EMBL/GenBank/DDBJ databases">
        <title>Linezolid Resistance in Mycobacterium abscessus: MIC Distribution and Comprehensive Investigation of Resistance Mechanisms.</title>
        <authorList>
            <person name="Ye M."/>
            <person name="Xu L."/>
            <person name="Zou Y."/>
            <person name="Li B."/>
            <person name="Guo Q."/>
            <person name="Zhang Y."/>
            <person name="Zhan M."/>
            <person name="Xu B."/>
            <person name="Yu F."/>
            <person name="Zhang Z."/>
            <person name="Chu H."/>
        </authorList>
    </citation>
    <scope>NUCLEOTIDE SEQUENCE [LARGE SCALE GENOMIC DNA]</scope>
    <source>
        <strain evidence="1 2">G143</strain>
    </source>
</reference>
<protein>
    <submittedName>
        <fullName evidence="1">Uncharacterized protein</fullName>
    </submittedName>
</protein>
<name>A0ABD7HJK8_9MYCO</name>
<organism evidence="1 2">
    <name type="scientific">Mycobacteroides abscessus</name>
    <dbReference type="NCBI Taxonomy" id="36809"/>
    <lineage>
        <taxon>Bacteria</taxon>
        <taxon>Bacillati</taxon>
        <taxon>Actinomycetota</taxon>
        <taxon>Actinomycetes</taxon>
        <taxon>Mycobacteriales</taxon>
        <taxon>Mycobacteriaceae</taxon>
        <taxon>Mycobacteroides</taxon>
    </lineage>
</organism>